<dbReference type="AlphaFoldDB" id="M1AVV9"/>
<organism evidence="1 2">
    <name type="scientific">Solanum tuberosum</name>
    <name type="common">Potato</name>
    <dbReference type="NCBI Taxonomy" id="4113"/>
    <lineage>
        <taxon>Eukaryota</taxon>
        <taxon>Viridiplantae</taxon>
        <taxon>Streptophyta</taxon>
        <taxon>Embryophyta</taxon>
        <taxon>Tracheophyta</taxon>
        <taxon>Spermatophyta</taxon>
        <taxon>Magnoliopsida</taxon>
        <taxon>eudicotyledons</taxon>
        <taxon>Gunneridae</taxon>
        <taxon>Pentapetalae</taxon>
        <taxon>asterids</taxon>
        <taxon>lamiids</taxon>
        <taxon>Solanales</taxon>
        <taxon>Solanaceae</taxon>
        <taxon>Solanoideae</taxon>
        <taxon>Solaneae</taxon>
        <taxon>Solanum</taxon>
    </lineage>
</organism>
<sequence>MEFALLSNGFSPESVLNERHKIRGVALYPYGRPLAGTTYQSSVEIIERVGPHRSPPYKRIITALLNCQLCLKIGN</sequence>
<name>M1AVV9_SOLTU</name>
<reference evidence="2" key="1">
    <citation type="journal article" date="2011" name="Nature">
        <title>Genome sequence and analysis of the tuber crop potato.</title>
        <authorList>
            <consortium name="The Potato Genome Sequencing Consortium"/>
        </authorList>
    </citation>
    <scope>NUCLEOTIDE SEQUENCE [LARGE SCALE GENOMIC DNA]</scope>
    <source>
        <strain evidence="2">cv. DM1-3 516 R44</strain>
    </source>
</reference>
<keyword evidence="2" id="KW-1185">Reference proteome</keyword>
<reference evidence="1" key="2">
    <citation type="submission" date="2015-06" db="UniProtKB">
        <authorList>
            <consortium name="EnsemblPlants"/>
        </authorList>
    </citation>
    <scope>IDENTIFICATION</scope>
    <source>
        <strain evidence="1">DM1-3 516 R44</strain>
    </source>
</reference>
<protein>
    <submittedName>
        <fullName evidence="1">Valacyclovir hydrolase</fullName>
    </submittedName>
</protein>
<accession>M1AVV9</accession>
<evidence type="ECO:0000313" key="1">
    <source>
        <dbReference type="EnsemblPlants" id="PGSC0003DMT400031582"/>
    </source>
</evidence>
<dbReference type="EnsemblPlants" id="PGSC0003DMT400031582">
    <property type="protein sequence ID" value="PGSC0003DMT400031582"/>
    <property type="gene ID" value="PGSC0003DMG400012117"/>
</dbReference>
<proteinExistence type="predicted"/>
<dbReference type="ExpressionAtlas" id="M1AVV9">
    <property type="expression patterns" value="baseline and differential"/>
</dbReference>
<evidence type="ECO:0000313" key="2">
    <source>
        <dbReference type="Proteomes" id="UP000011115"/>
    </source>
</evidence>
<dbReference type="Gramene" id="PGSC0003DMT400031582">
    <property type="protein sequence ID" value="PGSC0003DMT400031582"/>
    <property type="gene ID" value="PGSC0003DMG400012117"/>
</dbReference>
<dbReference type="HOGENOM" id="CLU_2675931_0_0_1"/>
<dbReference type="Proteomes" id="UP000011115">
    <property type="component" value="Unassembled WGS sequence"/>
</dbReference>